<dbReference type="EMBL" id="JAJVKT010000016">
    <property type="protein sequence ID" value="MCE7509699.1"/>
    <property type="molecule type" value="Genomic_DNA"/>
</dbReference>
<dbReference type="Proteomes" id="UP001107961">
    <property type="component" value="Unassembled WGS sequence"/>
</dbReference>
<dbReference type="NCBIfam" id="TIGR01690">
    <property type="entry name" value="ICE_RAQPRD"/>
    <property type="match status" value="1"/>
</dbReference>
<comment type="caution">
    <text evidence="2">The sequence shown here is derived from an EMBL/GenBank/DDBJ whole genome shotgun (WGS) entry which is preliminary data.</text>
</comment>
<accession>A0A9Q3ZGN8</accession>
<evidence type="ECO:0000313" key="2">
    <source>
        <dbReference type="EMBL" id="MCE7509699.1"/>
    </source>
</evidence>
<dbReference type="Pfam" id="PF09686">
    <property type="entry name" value="Plasmid_RAQPRD"/>
    <property type="match status" value="1"/>
</dbReference>
<protein>
    <submittedName>
        <fullName evidence="2">Raqprd family integrative conjugative element protein</fullName>
    </submittedName>
</protein>
<dbReference type="InterPro" id="IPR019110">
    <property type="entry name" value="Uncharacterised_RAQPRD"/>
</dbReference>
<reference evidence="2" key="1">
    <citation type="submission" date="2022-01" db="EMBL/GenBank/DDBJ databases">
        <authorList>
            <person name="Karlyshev A.V."/>
            <person name="Jaspars M."/>
        </authorList>
    </citation>
    <scope>NUCLEOTIDE SEQUENCE</scope>
    <source>
        <strain evidence="2">AGSA3-2</strain>
    </source>
</reference>
<dbReference type="RefSeq" id="WP_055098949.1">
    <property type="nucleotide sequence ID" value="NZ_CP102389.1"/>
</dbReference>
<gene>
    <name evidence="2" type="ORF">LZG35_13720</name>
</gene>
<organism evidence="2 3">
    <name type="scientific">Alloalcanivorax xenomutans</name>
    <dbReference type="NCBI Taxonomy" id="1094342"/>
    <lineage>
        <taxon>Bacteria</taxon>
        <taxon>Pseudomonadati</taxon>
        <taxon>Pseudomonadota</taxon>
        <taxon>Gammaproteobacteria</taxon>
        <taxon>Oceanospirillales</taxon>
        <taxon>Alcanivoracaceae</taxon>
        <taxon>Alloalcanivorax</taxon>
    </lineage>
</organism>
<keyword evidence="3" id="KW-1185">Reference proteome</keyword>
<name>A0A9Q3ZGN8_9GAMM</name>
<feature type="region of interest" description="Disordered" evidence="1">
    <location>
        <begin position="91"/>
        <end position="117"/>
    </location>
</feature>
<evidence type="ECO:0000313" key="3">
    <source>
        <dbReference type="Proteomes" id="UP001107961"/>
    </source>
</evidence>
<proteinExistence type="predicted"/>
<evidence type="ECO:0000256" key="1">
    <source>
        <dbReference type="SAM" id="MobiDB-lite"/>
    </source>
</evidence>
<sequence>MAHHSSRNILWHRAIAVLLAVSALTIEPVLAGDGATEHAQLAALIRQLDMIDRLAEHSASLPRQGDSRYHFDYARLREDIKRVRQSIRDYLAPQRAQPRDPVELLGGYRQASEEADP</sequence>
<dbReference type="AlphaFoldDB" id="A0A9Q3ZGN8"/>